<keyword evidence="1" id="KW-0732">Signal</keyword>
<feature type="chain" id="PRO_5041421452" description="Glutaredoxin domain-containing protein" evidence="1">
    <location>
        <begin position="27"/>
        <end position="113"/>
    </location>
</feature>
<comment type="caution">
    <text evidence="3">The sequence shown here is derived from an EMBL/GenBank/DDBJ whole genome shotgun (WGS) entry which is preliminary data.</text>
</comment>
<protein>
    <recommendedName>
        <fullName evidence="2">Glutaredoxin domain-containing protein</fullName>
    </recommendedName>
</protein>
<dbReference type="GO" id="GO:0045454">
    <property type="term" value="P:cell redox homeostasis"/>
    <property type="evidence" value="ECO:0007669"/>
    <property type="project" value="TreeGrafter"/>
</dbReference>
<dbReference type="Proteomes" id="UP001161389">
    <property type="component" value="Unassembled WGS sequence"/>
</dbReference>
<dbReference type="PANTHER" id="PTHR34386">
    <property type="entry name" value="GLUTAREDOXIN"/>
    <property type="match status" value="1"/>
</dbReference>
<evidence type="ECO:0000256" key="1">
    <source>
        <dbReference type="SAM" id="SignalP"/>
    </source>
</evidence>
<keyword evidence="4" id="KW-1185">Reference proteome</keyword>
<reference evidence="3" key="1">
    <citation type="journal article" date="2014" name="Int. J. Syst. Evol. Microbiol.">
        <title>Complete genome sequence of Corynebacterium casei LMG S-19264T (=DSM 44701T), isolated from a smear-ripened cheese.</title>
        <authorList>
            <consortium name="US DOE Joint Genome Institute (JGI-PGF)"/>
            <person name="Walter F."/>
            <person name="Albersmeier A."/>
            <person name="Kalinowski J."/>
            <person name="Ruckert C."/>
        </authorList>
    </citation>
    <scope>NUCLEOTIDE SEQUENCE</scope>
    <source>
        <strain evidence="3">NBRC 110071</strain>
    </source>
</reference>
<evidence type="ECO:0000313" key="4">
    <source>
        <dbReference type="Proteomes" id="UP001161389"/>
    </source>
</evidence>
<proteinExistence type="predicted"/>
<dbReference type="PANTHER" id="PTHR34386:SF1">
    <property type="entry name" value="GLUTAREDOXIN-LIKE PROTEIN NRDH"/>
    <property type="match status" value="1"/>
</dbReference>
<dbReference type="AlphaFoldDB" id="A0AA37SC12"/>
<name>A0AA37SC12_9GAMM</name>
<dbReference type="InterPro" id="IPR036249">
    <property type="entry name" value="Thioredoxin-like_sf"/>
</dbReference>
<feature type="domain" description="Glutaredoxin" evidence="2">
    <location>
        <begin position="41"/>
        <end position="97"/>
    </location>
</feature>
<evidence type="ECO:0000259" key="2">
    <source>
        <dbReference type="Pfam" id="PF00462"/>
    </source>
</evidence>
<dbReference type="InterPro" id="IPR002109">
    <property type="entry name" value="Glutaredoxin"/>
</dbReference>
<dbReference type="CDD" id="cd02976">
    <property type="entry name" value="NrdH"/>
    <property type="match status" value="1"/>
</dbReference>
<reference evidence="3" key="2">
    <citation type="submission" date="2023-01" db="EMBL/GenBank/DDBJ databases">
        <title>Draft genome sequence of Litoribrevibacter albus strain NBRC 110071.</title>
        <authorList>
            <person name="Sun Q."/>
            <person name="Mori K."/>
        </authorList>
    </citation>
    <scope>NUCLEOTIDE SEQUENCE</scope>
    <source>
        <strain evidence="3">NBRC 110071</strain>
    </source>
</reference>
<dbReference type="Pfam" id="PF00462">
    <property type="entry name" value="Glutaredoxin"/>
    <property type="match status" value="1"/>
</dbReference>
<evidence type="ECO:0000313" key="3">
    <source>
        <dbReference type="EMBL" id="GLQ32664.1"/>
    </source>
</evidence>
<dbReference type="Gene3D" id="3.40.30.10">
    <property type="entry name" value="Glutaredoxin"/>
    <property type="match status" value="1"/>
</dbReference>
<dbReference type="EMBL" id="BSNM01000016">
    <property type="protein sequence ID" value="GLQ32664.1"/>
    <property type="molecule type" value="Genomic_DNA"/>
</dbReference>
<sequence length="113" mass="12843">MTQYVLNRLIKVVAMMSVLFSVHGMAQEPLQAKTVQVESEVILFSAEWCGYCKKAKQFLNENDIKFTELDLDKSDDNIDRFEAAGGEGIPYLVVGEQKLAGFDKKDYVKVFRL</sequence>
<feature type="signal peptide" evidence="1">
    <location>
        <begin position="1"/>
        <end position="26"/>
    </location>
</feature>
<dbReference type="PROSITE" id="PS51354">
    <property type="entry name" value="GLUTAREDOXIN_2"/>
    <property type="match status" value="1"/>
</dbReference>
<dbReference type="SUPFAM" id="SSF52833">
    <property type="entry name" value="Thioredoxin-like"/>
    <property type="match status" value="1"/>
</dbReference>
<dbReference type="InterPro" id="IPR051548">
    <property type="entry name" value="Grx-like_ET"/>
</dbReference>
<organism evidence="3 4">
    <name type="scientific">Litoribrevibacter albus</name>
    <dbReference type="NCBI Taxonomy" id="1473156"/>
    <lineage>
        <taxon>Bacteria</taxon>
        <taxon>Pseudomonadati</taxon>
        <taxon>Pseudomonadota</taxon>
        <taxon>Gammaproteobacteria</taxon>
        <taxon>Oceanospirillales</taxon>
        <taxon>Oceanospirillaceae</taxon>
        <taxon>Litoribrevibacter</taxon>
    </lineage>
</organism>
<accession>A0AA37SC12</accession>
<gene>
    <name evidence="3" type="ORF">GCM10007876_31430</name>
</gene>
<dbReference type="RefSeq" id="WP_284382735.1">
    <property type="nucleotide sequence ID" value="NZ_BSNM01000016.1"/>
</dbReference>
<dbReference type="GO" id="GO:0009055">
    <property type="term" value="F:electron transfer activity"/>
    <property type="evidence" value="ECO:0007669"/>
    <property type="project" value="TreeGrafter"/>
</dbReference>